<comment type="similarity">
    <text evidence="2">Belongs to the ISY1 family.</text>
</comment>
<reference evidence="5 6" key="1">
    <citation type="journal article" date="2015" name="Sci. Rep.">
        <title>Genome of the facultative scuticociliatosis pathogen Pseudocohnilembus persalinus provides insight into its virulence through horizontal gene transfer.</title>
        <authorList>
            <person name="Xiong J."/>
            <person name="Wang G."/>
            <person name="Cheng J."/>
            <person name="Tian M."/>
            <person name="Pan X."/>
            <person name="Warren A."/>
            <person name="Jiang C."/>
            <person name="Yuan D."/>
            <person name="Miao W."/>
        </authorList>
    </citation>
    <scope>NUCLEOTIDE SEQUENCE [LARGE SCALE GENOMIC DNA]</scope>
    <source>
        <strain evidence="5">36N120E</strain>
    </source>
</reference>
<dbReference type="EMBL" id="LDAU01000223">
    <property type="protein sequence ID" value="KRW99043.1"/>
    <property type="molecule type" value="Genomic_DNA"/>
</dbReference>
<dbReference type="FunFam" id="1.10.287.660:FF:000001">
    <property type="entry name" value="pre-mRNA-splicing factor ISY1 homolog"/>
    <property type="match status" value="1"/>
</dbReference>
<sequence length="282" mass="33360">MARSEEKAQAMLNRWYQQKKDLGKKEIQRPKGFNWIQKIDSLNSCEKWRNSILREISKLVSQVQNAGLGEFRIREINDEINQLLKEKKMWEERIIELGGPDYRQVFNADLDGSELPGFGGYKYFGAAKDLPGVRELFQKEAPKAPQKNGLLQVYKKLNFPVYLGKEIENEEEILEAEAKVEEIEREQEFQKWVESHQKLIKKKLKPEEREDREKLQELIEWDAERSNDEDEQDEDQEDNLIDGQNNMEVEGSKKQKTAQDYMLEEKKKMLLEQFAKEAMQQD</sequence>
<proteinExistence type="inferred from homology"/>
<keyword evidence="6" id="KW-1185">Reference proteome</keyword>
<comment type="subcellular location">
    <subcellularLocation>
        <location evidence="1">Nucleus</location>
    </subcellularLocation>
</comment>
<dbReference type="Pfam" id="PF06246">
    <property type="entry name" value="Isy1"/>
    <property type="match status" value="1"/>
</dbReference>
<dbReference type="InterPro" id="IPR037200">
    <property type="entry name" value="Isy1_sf"/>
</dbReference>
<dbReference type="FunCoup" id="A0A0V0Q9Y8">
    <property type="interactions" value="422"/>
</dbReference>
<dbReference type="Gene3D" id="1.10.287.660">
    <property type="entry name" value="Helix hairpin bin"/>
    <property type="match status" value="1"/>
</dbReference>
<evidence type="ECO:0000256" key="4">
    <source>
        <dbReference type="SAM" id="MobiDB-lite"/>
    </source>
</evidence>
<dbReference type="AlphaFoldDB" id="A0A0V0Q9Y8"/>
<dbReference type="InParanoid" id="A0A0V0Q9Y8"/>
<gene>
    <name evidence="5" type="ORF">PPERSA_11644</name>
</gene>
<evidence type="ECO:0000256" key="3">
    <source>
        <dbReference type="ARBA" id="ARBA00023242"/>
    </source>
</evidence>
<evidence type="ECO:0008006" key="7">
    <source>
        <dbReference type="Google" id="ProtNLM"/>
    </source>
</evidence>
<feature type="region of interest" description="Disordered" evidence="4">
    <location>
        <begin position="202"/>
        <end position="260"/>
    </location>
</feature>
<evidence type="ECO:0000256" key="1">
    <source>
        <dbReference type="ARBA" id="ARBA00004123"/>
    </source>
</evidence>
<dbReference type="GO" id="GO:0005634">
    <property type="term" value="C:nucleus"/>
    <property type="evidence" value="ECO:0007669"/>
    <property type="project" value="UniProtKB-SubCell"/>
</dbReference>
<dbReference type="Proteomes" id="UP000054937">
    <property type="component" value="Unassembled WGS sequence"/>
</dbReference>
<name>A0A0V0Q9Y8_PSEPJ</name>
<dbReference type="GO" id="GO:0000350">
    <property type="term" value="P:generation of catalytic spliceosome for second transesterification step"/>
    <property type="evidence" value="ECO:0007669"/>
    <property type="project" value="InterPro"/>
</dbReference>
<feature type="compositionally biased region" description="Basic and acidic residues" evidence="4">
    <location>
        <begin position="205"/>
        <end position="226"/>
    </location>
</feature>
<dbReference type="InterPro" id="IPR009360">
    <property type="entry name" value="Isy1"/>
</dbReference>
<organism evidence="5 6">
    <name type="scientific">Pseudocohnilembus persalinus</name>
    <name type="common">Ciliate</name>
    <dbReference type="NCBI Taxonomy" id="266149"/>
    <lineage>
        <taxon>Eukaryota</taxon>
        <taxon>Sar</taxon>
        <taxon>Alveolata</taxon>
        <taxon>Ciliophora</taxon>
        <taxon>Intramacronucleata</taxon>
        <taxon>Oligohymenophorea</taxon>
        <taxon>Scuticociliatia</taxon>
        <taxon>Philasterida</taxon>
        <taxon>Pseudocohnilembidae</taxon>
        <taxon>Pseudocohnilembus</taxon>
    </lineage>
</organism>
<dbReference type="OrthoDB" id="1739576at2759"/>
<accession>A0A0V0Q9Y8</accession>
<keyword evidence="3" id="KW-0539">Nucleus</keyword>
<protein>
    <recommendedName>
        <fullName evidence="7">Isy1-like splicing factor</fullName>
    </recommendedName>
</protein>
<dbReference type="PANTHER" id="PTHR13021">
    <property type="entry name" value="PRE-MRNA-SPLICING FACTOR ISY1"/>
    <property type="match status" value="1"/>
</dbReference>
<evidence type="ECO:0000313" key="6">
    <source>
        <dbReference type="Proteomes" id="UP000054937"/>
    </source>
</evidence>
<feature type="compositionally biased region" description="Acidic residues" evidence="4">
    <location>
        <begin position="227"/>
        <end position="240"/>
    </location>
</feature>
<comment type="caution">
    <text evidence="5">The sequence shown here is derived from an EMBL/GenBank/DDBJ whole genome shotgun (WGS) entry which is preliminary data.</text>
</comment>
<dbReference type="SUPFAM" id="SSF140102">
    <property type="entry name" value="ISY1 domain-like"/>
    <property type="match status" value="1"/>
</dbReference>
<evidence type="ECO:0000256" key="2">
    <source>
        <dbReference type="ARBA" id="ARBA00007002"/>
    </source>
</evidence>
<dbReference type="OMA" id="YHWERRI"/>
<evidence type="ECO:0000313" key="5">
    <source>
        <dbReference type="EMBL" id="KRW99043.1"/>
    </source>
</evidence>
<dbReference type="InterPro" id="IPR029012">
    <property type="entry name" value="Helix_hairpin_bin_sf"/>
</dbReference>